<name>A0A5C0SMC4_9EURY</name>
<dbReference type="KEGG" id="them:FPV09_05105"/>
<dbReference type="EMBL" id="CP041932">
    <property type="protein sequence ID" value="QEK14584.1"/>
    <property type="molecule type" value="Genomic_DNA"/>
</dbReference>
<dbReference type="RefSeq" id="WP_148882616.1">
    <property type="nucleotide sequence ID" value="NZ_CP041932.1"/>
</dbReference>
<dbReference type="Proteomes" id="UP000322631">
    <property type="component" value="Chromosome"/>
</dbReference>
<protein>
    <submittedName>
        <fullName evidence="1">Uncharacterized protein</fullName>
    </submittedName>
</protein>
<evidence type="ECO:0000313" key="2">
    <source>
        <dbReference type="Proteomes" id="UP000322631"/>
    </source>
</evidence>
<dbReference type="GeneID" id="41609210"/>
<evidence type="ECO:0000313" key="1">
    <source>
        <dbReference type="EMBL" id="QEK14584.1"/>
    </source>
</evidence>
<proteinExistence type="predicted"/>
<gene>
    <name evidence="1" type="ORF">FPV09_05105</name>
</gene>
<accession>A0A5C0SMC4</accession>
<dbReference type="AlphaFoldDB" id="A0A5C0SMC4"/>
<keyword evidence="2" id="KW-1185">Reference proteome</keyword>
<organism evidence="1 2">
    <name type="scientific">Thermococcus aciditolerans</name>
    <dbReference type="NCBI Taxonomy" id="2598455"/>
    <lineage>
        <taxon>Archaea</taxon>
        <taxon>Methanobacteriati</taxon>
        <taxon>Methanobacteriota</taxon>
        <taxon>Thermococci</taxon>
        <taxon>Thermococcales</taxon>
        <taxon>Thermococcaceae</taxon>
        <taxon>Thermococcus</taxon>
    </lineage>
</organism>
<sequence length="123" mass="13349">MSEKNVLVEVLEKGGILVHAGLIGDSMGQGIFSCCTCPYRGECEAFYNYIEMYPGDFADTCGVEDCPHADEGIIMIAERTGAFLTVTTTPELVELVKREWERIKKGRLAKEADSASSSSFGGV</sequence>
<reference evidence="1 2" key="1">
    <citation type="submission" date="2019-07" db="EMBL/GenBank/DDBJ databases">
        <title>Complete genome of Thermococcus acidophilus.</title>
        <authorList>
            <person name="Li X."/>
        </authorList>
    </citation>
    <scope>NUCLEOTIDE SEQUENCE [LARGE SCALE GENOMIC DNA]</scope>
    <source>
        <strain evidence="1 2">SY113</strain>
    </source>
</reference>